<protein>
    <submittedName>
        <fullName evidence="2">Secreted protein</fullName>
    </submittedName>
</protein>
<evidence type="ECO:0000313" key="2">
    <source>
        <dbReference type="WBParaSite" id="MCU_004158-RA"/>
    </source>
</evidence>
<accession>A0A5K3EYJ9</accession>
<dbReference type="AlphaFoldDB" id="A0A5K3EYJ9"/>
<feature type="chain" id="PRO_5024331290" evidence="1">
    <location>
        <begin position="30"/>
        <end position="149"/>
    </location>
</feature>
<organism evidence="2">
    <name type="scientific">Mesocestoides corti</name>
    <name type="common">Flatworm</name>
    <dbReference type="NCBI Taxonomy" id="53468"/>
    <lineage>
        <taxon>Eukaryota</taxon>
        <taxon>Metazoa</taxon>
        <taxon>Spiralia</taxon>
        <taxon>Lophotrochozoa</taxon>
        <taxon>Platyhelminthes</taxon>
        <taxon>Cestoda</taxon>
        <taxon>Eucestoda</taxon>
        <taxon>Cyclophyllidea</taxon>
        <taxon>Mesocestoididae</taxon>
        <taxon>Mesocestoides</taxon>
    </lineage>
</organism>
<name>A0A5K3EYJ9_MESCO</name>
<sequence>TALQPRKLVITPSFLHAFILLSLLTASKCVSLLSNQKMLTILCVLLRGKTKRSATLWISSCFGKPCQENLRLVDLRFSNHPVSACRWLREWKHDVNRINGARKCGLVENEVCGWPVEANQQCFALCAVALRNHIGRVQSTGQTWLSLQR</sequence>
<keyword evidence="1" id="KW-0732">Signal</keyword>
<dbReference type="WBParaSite" id="MCU_004158-RA">
    <property type="protein sequence ID" value="MCU_004158-RA"/>
    <property type="gene ID" value="MCU_004158"/>
</dbReference>
<proteinExistence type="predicted"/>
<reference evidence="2" key="1">
    <citation type="submission" date="2019-11" db="UniProtKB">
        <authorList>
            <consortium name="WormBaseParasite"/>
        </authorList>
    </citation>
    <scope>IDENTIFICATION</scope>
</reference>
<evidence type="ECO:0000256" key="1">
    <source>
        <dbReference type="SAM" id="SignalP"/>
    </source>
</evidence>
<feature type="signal peptide" evidence="1">
    <location>
        <begin position="1"/>
        <end position="29"/>
    </location>
</feature>